<accession>A0AC60PG45</accession>
<proteinExistence type="predicted"/>
<sequence length="503" mass="56551">MELTTDNDETRQMNPANNRGDGTARRLGEQPGTQGLSAVEEKHVSAPDSSDEDENEDRVGWTQFISRRRKQAEKKKETAPKPEHEKYPPRPKGTPRFLRNTKNEFRIVYRVQGGIDLAKLPRWMVYDAVRTAAVGPASRNEPDKAPKILLQPAQNLVTLSTPSLAVATEASSATTLMVDGKTYPLKAYIASPENTVKVVIHGIKKNTSPEELFANTRGQRAPRQVIYQHGIYECRKYTPLRQICSKCHELGHRADICPRPDVNLCKVCGQSNSEKHQCTVSCRNCGGAHVATAKFCPARRRQPPATPSRRAGQARQNKKTPPLSGKDFPSLPGTHQPRSLSRRRRSRSRGRSTSREESRSRSRDLRGPQPQTRDPRPESPAREQPAATQKVSWNKPLANSQPSKSNESKEILQIAQTGIEPIKAEIREIKDRLASLQNCIGLLMRKIDALGNKKIEAMSTLPRQQPAEQTETEASEADGEETEESLRRKNRQLKRDVRRLFER</sequence>
<gene>
    <name evidence="1" type="ORF">HPB47_004286</name>
</gene>
<reference evidence="1 2" key="1">
    <citation type="journal article" date="2020" name="Cell">
        <title>Large-Scale Comparative Analyses of Tick Genomes Elucidate Their Genetic Diversity and Vector Capacities.</title>
        <authorList>
            <consortium name="Tick Genome and Microbiome Consortium (TIGMIC)"/>
            <person name="Jia N."/>
            <person name="Wang J."/>
            <person name="Shi W."/>
            <person name="Du L."/>
            <person name="Sun Y."/>
            <person name="Zhan W."/>
            <person name="Jiang J.F."/>
            <person name="Wang Q."/>
            <person name="Zhang B."/>
            <person name="Ji P."/>
            <person name="Bell-Sakyi L."/>
            <person name="Cui X.M."/>
            <person name="Yuan T.T."/>
            <person name="Jiang B.G."/>
            <person name="Yang W.F."/>
            <person name="Lam T.T."/>
            <person name="Chang Q.C."/>
            <person name="Ding S.J."/>
            <person name="Wang X.J."/>
            <person name="Zhu J.G."/>
            <person name="Ruan X.D."/>
            <person name="Zhao L."/>
            <person name="Wei J.T."/>
            <person name="Ye R.Z."/>
            <person name="Que T.C."/>
            <person name="Du C.H."/>
            <person name="Zhou Y.H."/>
            <person name="Cheng J.X."/>
            <person name="Dai P.F."/>
            <person name="Guo W.B."/>
            <person name="Han X.H."/>
            <person name="Huang E.J."/>
            <person name="Li L.F."/>
            <person name="Wei W."/>
            <person name="Gao Y.C."/>
            <person name="Liu J.Z."/>
            <person name="Shao H.Z."/>
            <person name="Wang X."/>
            <person name="Wang C.C."/>
            <person name="Yang T.C."/>
            <person name="Huo Q.B."/>
            <person name="Li W."/>
            <person name="Chen H.Y."/>
            <person name="Chen S.E."/>
            <person name="Zhou L.G."/>
            <person name="Ni X.B."/>
            <person name="Tian J.H."/>
            <person name="Sheng Y."/>
            <person name="Liu T."/>
            <person name="Pan Y.S."/>
            <person name="Xia L.Y."/>
            <person name="Li J."/>
            <person name="Zhao F."/>
            <person name="Cao W.C."/>
        </authorList>
    </citation>
    <scope>NUCLEOTIDE SEQUENCE [LARGE SCALE GENOMIC DNA]</scope>
    <source>
        <strain evidence="1">Iper-2018</strain>
    </source>
</reference>
<evidence type="ECO:0000313" key="1">
    <source>
        <dbReference type="EMBL" id="KAG0419202.1"/>
    </source>
</evidence>
<name>A0AC60PG45_IXOPE</name>
<dbReference type="Proteomes" id="UP000805193">
    <property type="component" value="Unassembled WGS sequence"/>
</dbReference>
<organism evidence="1 2">
    <name type="scientific">Ixodes persulcatus</name>
    <name type="common">Taiga tick</name>
    <dbReference type="NCBI Taxonomy" id="34615"/>
    <lineage>
        <taxon>Eukaryota</taxon>
        <taxon>Metazoa</taxon>
        <taxon>Ecdysozoa</taxon>
        <taxon>Arthropoda</taxon>
        <taxon>Chelicerata</taxon>
        <taxon>Arachnida</taxon>
        <taxon>Acari</taxon>
        <taxon>Parasitiformes</taxon>
        <taxon>Ixodida</taxon>
        <taxon>Ixodoidea</taxon>
        <taxon>Ixodidae</taxon>
        <taxon>Ixodinae</taxon>
        <taxon>Ixodes</taxon>
    </lineage>
</organism>
<dbReference type="EMBL" id="JABSTQ010010650">
    <property type="protein sequence ID" value="KAG0419202.1"/>
    <property type="molecule type" value="Genomic_DNA"/>
</dbReference>
<evidence type="ECO:0000313" key="2">
    <source>
        <dbReference type="Proteomes" id="UP000805193"/>
    </source>
</evidence>
<comment type="caution">
    <text evidence="1">The sequence shown here is derived from an EMBL/GenBank/DDBJ whole genome shotgun (WGS) entry which is preliminary data.</text>
</comment>
<protein>
    <submittedName>
        <fullName evidence="1">Uncharacterized protein</fullName>
    </submittedName>
</protein>
<keyword evidence="2" id="KW-1185">Reference proteome</keyword>